<dbReference type="InterPro" id="IPR013216">
    <property type="entry name" value="Methyltransf_11"/>
</dbReference>
<dbReference type="Gene3D" id="3.40.50.150">
    <property type="entry name" value="Vaccinia Virus protein VP39"/>
    <property type="match status" value="1"/>
</dbReference>
<dbReference type="InterPro" id="IPR029063">
    <property type="entry name" value="SAM-dependent_MTases_sf"/>
</dbReference>
<dbReference type="Proteomes" id="UP000607559">
    <property type="component" value="Unassembled WGS sequence"/>
</dbReference>
<comment type="similarity">
    <text evidence="1">Belongs to the methyltransferase superfamily.</text>
</comment>
<keyword evidence="3" id="KW-0808">Transferase</keyword>
<comment type="caution">
    <text evidence="5">The sequence shown here is derived from an EMBL/GenBank/DDBJ whole genome shotgun (WGS) entry which is preliminary data.</text>
</comment>
<reference evidence="5" key="1">
    <citation type="journal article" date="2014" name="Int. J. Syst. Evol. Microbiol.">
        <title>Complete genome sequence of Corynebacterium casei LMG S-19264T (=DSM 44701T), isolated from a smear-ripened cheese.</title>
        <authorList>
            <consortium name="US DOE Joint Genome Institute (JGI-PGF)"/>
            <person name="Walter F."/>
            <person name="Albersmeier A."/>
            <person name="Kalinowski J."/>
            <person name="Ruckert C."/>
        </authorList>
    </citation>
    <scope>NUCLEOTIDE SEQUENCE</scope>
    <source>
        <strain evidence="5">CGMCC 1.15448</strain>
    </source>
</reference>
<dbReference type="AlphaFoldDB" id="A0A8J2XTL3"/>
<keyword evidence="6" id="KW-1185">Reference proteome</keyword>
<reference evidence="5" key="2">
    <citation type="submission" date="2020-09" db="EMBL/GenBank/DDBJ databases">
        <authorList>
            <person name="Sun Q."/>
            <person name="Zhou Y."/>
        </authorList>
    </citation>
    <scope>NUCLEOTIDE SEQUENCE</scope>
    <source>
        <strain evidence="5">CGMCC 1.15448</strain>
    </source>
</reference>
<sequence>MTNNTTRFSDRVEDYVKYRPHYPQAVLTFLQDTYGFDPTWVVADIGSGTGISTELFLRNFNEVYAVEPNQEMRAKAEELLDGYPGFISIDGTAEATGLPDACANLIVAGQAFHWFDPVASRVEFDRIARPGAVVALVWNERLTETSFEKEYEALIQQYAGEYKTVNHRNITDEQLAGFFSPAAMTLARFDNQQLFDLEGLKGRLLSSSYVPKGNVAMMAALEQLFARHAVEGRVRVGYDTKLYSGLL</sequence>
<keyword evidence="2 5" id="KW-0489">Methyltransferase</keyword>
<feature type="domain" description="Methyltransferase type 11" evidence="4">
    <location>
        <begin position="44"/>
        <end position="135"/>
    </location>
</feature>
<dbReference type="SUPFAM" id="SSF53335">
    <property type="entry name" value="S-adenosyl-L-methionine-dependent methyltransferases"/>
    <property type="match status" value="1"/>
</dbReference>
<dbReference type="PANTHER" id="PTHR44942:SF4">
    <property type="entry name" value="METHYLTRANSFERASE TYPE 11 DOMAIN-CONTAINING PROTEIN"/>
    <property type="match status" value="1"/>
</dbReference>
<evidence type="ECO:0000313" key="5">
    <source>
        <dbReference type="EMBL" id="GGB04350.1"/>
    </source>
</evidence>
<dbReference type="RefSeq" id="WP_188932967.1">
    <property type="nucleotide sequence ID" value="NZ_BMJC01000003.1"/>
</dbReference>
<organism evidence="5 6">
    <name type="scientific">Puia dinghuensis</name>
    <dbReference type="NCBI Taxonomy" id="1792502"/>
    <lineage>
        <taxon>Bacteria</taxon>
        <taxon>Pseudomonadati</taxon>
        <taxon>Bacteroidota</taxon>
        <taxon>Chitinophagia</taxon>
        <taxon>Chitinophagales</taxon>
        <taxon>Chitinophagaceae</taxon>
        <taxon>Puia</taxon>
    </lineage>
</organism>
<name>A0A8J2XTL3_9BACT</name>
<dbReference type="CDD" id="cd02440">
    <property type="entry name" value="AdoMet_MTases"/>
    <property type="match status" value="1"/>
</dbReference>
<evidence type="ECO:0000259" key="4">
    <source>
        <dbReference type="Pfam" id="PF08241"/>
    </source>
</evidence>
<dbReference type="GO" id="GO:0032259">
    <property type="term" value="P:methylation"/>
    <property type="evidence" value="ECO:0007669"/>
    <property type="project" value="UniProtKB-KW"/>
</dbReference>
<gene>
    <name evidence="5" type="ORF">GCM10011511_29580</name>
</gene>
<evidence type="ECO:0000256" key="3">
    <source>
        <dbReference type="ARBA" id="ARBA00022679"/>
    </source>
</evidence>
<evidence type="ECO:0000313" key="6">
    <source>
        <dbReference type="Proteomes" id="UP000607559"/>
    </source>
</evidence>
<dbReference type="PANTHER" id="PTHR44942">
    <property type="entry name" value="METHYLTRANSF_11 DOMAIN-CONTAINING PROTEIN"/>
    <property type="match status" value="1"/>
</dbReference>
<accession>A0A8J2XTL3</accession>
<proteinExistence type="inferred from homology"/>
<evidence type="ECO:0000256" key="1">
    <source>
        <dbReference type="ARBA" id="ARBA00008361"/>
    </source>
</evidence>
<dbReference type="InterPro" id="IPR051052">
    <property type="entry name" value="Diverse_substrate_MTase"/>
</dbReference>
<dbReference type="GO" id="GO:0008757">
    <property type="term" value="F:S-adenosylmethionine-dependent methyltransferase activity"/>
    <property type="evidence" value="ECO:0007669"/>
    <property type="project" value="InterPro"/>
</dbReference>
<protein>
    <submittedName>
        <fullName evidence="5">Methyltransferase</fullName>
    </submittedName>
</protein>
<dbReference type="Pfam" id="PF08241">
    <property type="entry name" value="Methyltransf_11"/>
    <property type="match status" value="1"/>
</dbReference>
<dbReference type="EMBL" id="BMJC01000003">
    <property type="protein sequence ID" value="GGB04350.1"/>
    <property type="molecule type" value="Genomic_DNA"/>
</dbReference>
<evidence type="ECO:0000256" key="2">
    <source>
        <dbReference type="ARBA" id="ARBA00022603"/>
    </source>
</evidence>